<dbReference type="OrthoDB" id="2499703at2759"/>
<sequence>MPDGFFQCARQKLADPVGLSDAVFVLHEIEQHVRYHGGPAHSVHAAGMALGLMFVAMLDRDEEDQEASALVAPGRVENVYIGQVFVLPLVDSPFDLQGPSNSSDISMQRAVVVEQIKGGAVSESEARSGSQNSRTHRFDLRFQTGMPSSPNPCAQAIQLVLPSAYRSSAGEIPTVLSKTLRHAQSSIMPSALVAETVTRLGNSPIKNTIHPPPHLPELHQSKPSLSDISGVPNHQGNLEPLKPHAGSPEPQPNLALLSETHPPQDTPRPWVLPKQVQPADQSLTEQRFADKLGVTDFIKPDHPRPAYINEFRDQYLAAIGSESQLKLVEDELKTILGMNQIEYGMGMNWLKAFEGICQTQEDVNSELRMNTLVSFSYRNLMSKLSDPHTVPSPEHEQLHGFIVKLEKDRELYYQGKFWSNVKVGQNRGKNLERKLTMRQVDWSQEALFPYMGLGNTERVKTFKGMIERNPAIERYFGEARKRPYWSVLLGKHLTFFENKLLQRNEAKFIQSLARTVNRANVETDSQTKTASIVLLLQLKAKGGEGLEGLFEDFSFTNKAQDLAATKIESLLRPENVGSVWSNDKVLLQTLETQESFHLNKLRPGESPKDRKSFFGHLNEPDRPQFLTDGVPVEATRFQRALAKLKRFTRIERSS</sequence>
<reference evidence="3" key="1">
    <citation type="submission" date="2014-03" db="EMBL/GenBank/DDBJ databases">
        <title>The Genome Sequence of Puccinia striiformis f. sp. tritici PST-78.</title>
        <authorList>
            <consortium name="The Broad Institute Genome Sequencing Platform"/>
            <person name="Cuomo C."/>
            <person name="Hulbert S."/>
            <person name="Chen X."/>
            <person name="Walker B."/>
            <person name="Young S.K."/>
            <person name="Zeng Q."/>
            <person name="Gargeya S."/>
            <person name="Fitzgerald M."/>
            <person name="Haas B."/>
            <person name="Abouelleil A."/>
            <person name="Alvarado L."/>
            <person name="Arachchi H.M."/>
            <person name="Berlin A.M."/>
            <person name="Chapman S.B."/>
            <person name="Goldberg J."/>
            <person name="Griggs A."/>
            <person name="Gujja S."/>
            <person name="Hansen M."/>
            <person name="Howarth C."/>
            <person name="Imamovic A."/>
            <person name="Larimer J."/>
            <person name="McCowan C."/>
            <person name="Montmayeur A."/>
            <person name="Murphy C."/>
            <person name="Neiman D."/>
            <person name="Pearson M."/>
            <person name="Priest M."/>
            <person name="Roberts A."/>
            <person name="Saif S."/>
            <person name="Shea T."/>
            <person name="Sisk P."/>
            <person name="Sykes S."/>
            <person name="Wortman J."/>
            <person name="Nusbaum C."/>
            <person name="Birren B."/>
        </authorList>
    </citation>
    <scope>NUCLEOTIDE SEQUENCE [LARGE SCALE GENOMIC DNA]</scope>
    <source>
        <strain evidence="3">race PST-78</strain>
    </source>
</reference>
<accession>A0A0L0V6U6</accession>
<comment type="caution">
    <text evidence="2">The sequence shown here is derived from an EMBL/GenBank/DDBJ whole genome shotgun (WGS) entry which is preliminary data.</text>
</comment>
<keyword evidence="3" id="KW-1185">Reference proteome</keyword>
<name>A0A0L0V6U6_9BASI</name>
<feature type="region of interest" description="Disordered" evidence="1">
    <location>
        <begin position="203"/>
        <end position="267"/>
    </location>
</feature>
<protein>
    <submittedName>
        <fullName evidence="2">Uncharacterized protein</fullName>
    </submittedName>
</protein>
<evidence type="ECO:0000313" key="2">
    <source>
        <dbReference type="EMBL" id="KNE94729.1"/>
    </source>
</evidence>
<gene>
    <name evidence="2" type="ORF">PSTG_11916</name>
</gene>
<dbReference type="AlphaFoldDB" id="A0A0L0V6U6"/>
<feature type="compositionally biased region" description="Polar residues" evidence="1">
    <location>
        <begin position="221"/>
        <end position="236"/>
    </location>
</feature>
<dbReference type="EMBL" id="AJIL01000110">
    <property type="protein sequence ID" value="KNE94729.1"/>
    <property type="molecule type" value="Genomic_DNA"/>
</dbReference>
<organism evidence="2 3">
    <name type="scientific">Puccinia striiformis f. sp. tritici PST-78</name>
    <dbReference type="NCBI Taxonomy" id="1165861"/>
    <lineage>
        <taxon>Eukaryota</taxon>
        <taxon>Fungi</taxon>
        <taxon>Dikarya</taxon>
        <taxon>Basidiomycota</taxon>
        <taxon>Pucciniomycotina</taxon>
        <taxon>Pucciniomycetes</taxon>
        <taxon>Pucciniales</taxon>
        <taxon>Pucciniaceae</taxon>
        <taxon>Puccinia</taxon>
    </lineage>
</organism>
<evidence type="ECO:0000313" key="3">
    <source>
        <dbReference type="Proteomes" id="UP000054564"/>
    </source>
</evidence>
<dbReference type="Proteomes" id="UP000054564">
    <property type="component" value="Unassembled WGS sequence"/>
</dbReference>
<proteinExistence type="predicted"/>
<evidence type="ECO:0000256" key="1">
    <source>
        <dbReference type="SAM" id="MobiDB-lite"/>
    </source>
</evidence>